<sequence>MEQAAVRKRVLKASKRVRDTHPVHTAPSSARRARSTAVTQSLHLEKGISGTTFESQGD</sequence>
<organism evidence="2 3">
    <name type="scientific">Rattus norvegicus</name>
    <name type="common">Rat</name>
    <dbReference type="NCBI Taxonomy" id="10116"/>
    <lineage>
        <taxon>Eukaryota</taxon>
        <taxon>Metazoa</taxon>
        <taxon>Chordata</taxon>
        <taxon>Craniata</taxon>
        <taxon>Vertebrata</taxon>
        <taxon>Euteleostomi</taxon>
        <taxon>Mammalia</taxon>
        <taxon>Eutheria</taxon>
        <taxon>Euarchontoglires</taxon>
        <taxon>Glires</taxon>
        <taxon>Rodentia</taxon>
        <taxon>Myomorpha</taxon>
        <taxon>Muroidea</taxon>
        <taxon>Muridae</taxon>
        <taxon>Murinae</taxon>
        <taxon>Rattus</taxon>
    </lineage>
</organism>
<name>A6JQ87_RAT</name>
<dbReference type="AlphaFoldDB" id="A6JQ87"/>
<gene>
    <name evidence="2" type="ORF">rCG_23279</name>
</gene>
<feature type="compositionally biased region" description="Polar residues" evidence="1">
    <location>
        <begin position="49"/>
        <end position="58"/>
    </location>
</feature>
<protein>
    <submittedName>
        <fullName evidence="2">RCG23279</fullName>
    </submittedName>
</protein>
<reference evidence="3" key="1">
    <citation type="submission" date="2005-09" db="EMBL/GenBank/DDBJ databases">
        <authorList>
            <person name="Mural R.J."/>
            <person name="Li P.W."/>
            <person name="Adams M.D."/>
            <person name="Amanatides P.G."/>
            <person name="Baden-Tillson H."/>
            <person name="Barnstead M."/>
            <person name="Chin S.H."/>
            <person name="Dew I."/>
            <person name="Evans C.A."/>
            <person name="Ferriera S."/>
            <person name="Flanigan M."/>
            <person name="Fosler C."/>
            <person name="Glodek A."/>
            <person name="Gu Z."/>
            <person name="Holt R.A."/>
            <person name="Jennings D."/>
            <person name="Kraft C.L."/>
            <person name="Lu F."/>
            <person name="Nguyen T."/>
            <person name="Nusskern D.R."/>
            <person name="Pfannkoch C.M."/>
            <person name="Sitter C."/>
            <person name="Sutton G.G."/>
            <person name="Venter J.C."/>
            <person name="Wang Z."/>
            <person name="Woodage T."/>
            <person name="Zheng X.H."/>
            <person name="Zhong F."/>
        </authorList>
    </citation>
    <scope>NUCLEOTIDE SEQUENCE [LARGE SCALE GENOMIC DNA]</scope>
    <source>
        <strain>BN</strain>
        <strain evidence="3">Sprague-Dawley</strain>
    </source>
</reference>
<evidence type="ECO:0000313" key="2">
    <source>
        <dbReference type="EMBL" id="EDL98004.1"/>
    </source>
</evidence>
<dbReference type="Proteomes" id="UP000234681">
    <property type="component" value="Chromosome 14"/>
</dbReference>
<feature type="compositionally biased region" description="Low complexity" evidence="1">
    <location>
        <begin position="25"/>
        <end position="39"/>
    </location>
</feature>
<proteinExistence type="predicted"/>
<accession>A6JQ87</accession>
<dbReference type="EMBL" id="CH473996">
    <property type="protein sequence ID" value="EDL98004.1"/>
    <property type="molecule type" value="Genomic_DNA"/>
</dbReference>
<feature type="region of interest" description="Disordered" evidence="1">
    <location>
        <begin position="15"/>
        <end position="58"/>
    </location>
</feature>
<evidence type="ECO:0000256" key="1">
    <source>
        <dbReference type="SAM" id="MobiDB-lite"/>
    </source>
</evidence>
<evidence type="ECO:0000313" key="3">
    <source>
        <dbReference type="Proteomes" id="UP000234681"/>
    </source>
</evidence>